<feature type="transmembrane region" description="Helical" evidence="7">
    <location>
        <begin position="217"/>
        <end position="238"/>
    </location>
</feature>
<comment type="subcellular location">
    <subcellularLocation>
        <location evidence="1 7">Cell membrane</location>
        <topology evidence="1 7">Multi-pass membrane protein</topology>
    </subcellularLocation>
</comment>
<reference evidence="9" key="1">
    <citation type="journal article" date="2021" name="PeerJ">
        <title>Extensive microbial diversity within the chicken gut microbiome revealed by metagenomics and culture.</title>
        <authorList>
            <person name="Gilroy R."/>
            <person name="Ravi A."/>
            <person name="Getino M."/>
            <person name="Pursley I."/>
            <person name="Horton D.L."/>
            <person name="Alikhan N.F."/>
            <person name="Baker D."/>
            <person name="Gharbi K."/>
            <person name="Hall N."/>
            <person name="Watson M."/>
            <person name="Adriaenssens E.M."/>
            <person name="Foster-Nyarko E."/>
            <person name="Jarju S."/>
            <person name="Secka A."/>
            <person name="Antonio M."/>
            <person name="Oren A."/>
            <person name="Chaudhuri R.R."/>
            <person name="La Ragione R."/>
            <person name="Hildebrand F."/>
            <person name="Pallen M.J."/>
        </authorList>
    </citation>
    <scope>NUCLEOTIDE SEQUENCE</scope>
    <source>
        <strain evidence="9">ChiSxjej3B15-24422</strain>
    </source>
</reference>
<dbReference type="InterPro" id="IPR035906">
    <property type="entry name" value="MetI-like_sf"/>
</dbReference>
<evidence type="ECO:0000259" key="8">
    <source>
        <dbReference type="PROSITE" id="PS50928"/>
    </source>
</evidence>
<evidence type="ECO:0000256" key="3">
    <source>
        <dbReference type="ARBA" id="ARBA00022475"/>
    </source>
</evidence>
<dbReference type="Pfam" id="PF00528">
    <property type="entry name" value="BPD_transp_1"/>
    <property type="match status" value="1"/>
</dbReference>
<dbReference type="GO" id="GO:0005886">
    <property type="term" value="C:plasma membrane"/>
    <property type="evidence" value="ECO:0007669"/>
    <property type="project" value="UniProtKB-SubCell"/>
</dbReference>
<dbReference type="InterPro" id="IPR050809">
    <property type="entry name" value="UgpAE/MalFG_permease"/>
</dbReference>
<reference evidence="9" key="2">
    <citation type="submission" date="2021-04" db="EMBL/GenBank/DDBJ databases">
        <authorList>
            <person name="Gilroy R."/>
        </authorList>
    </citation>
    <scope>NUCLEOTIDE SEQUENCE</scope>
    <source>
        <strain evidence="9">ChiSxjej3B15-24422</strain>
    </source>
</reference>
<keyword evidence="3" id="KW-1003">Cell membrane</keyword>
<evidence type="ECO:0000256" key="5">
    <source>
        <dbReference type="ARBA" id="ARBA00022989"/>
    </source>
</evidence>
<evidence type="ECO:0000256" key="1">
    <source>
        <dbReference type="ARBA" id="ARBA00004651"/>
    </source>
</evidence>
<feature type="transmembrane region" description="Helical" evidence="7">
    <location>
        <begin position="84"/>
        <end position="108"/>
    </location>
</feature>
<accession>A0A9D1YMS3</accession>
<feature type="transmembrane region" description="Helical" evidence="7">
    <location>
        <begin position="167"/>
        <end position="190"/>
    </location>
</feature>
<dbReference type="Gene3D" id="1.10.3720.10">
    <property type="entry name" value="MetI-like"/>
    <property type="match status" value="1"/>
</dbReference>
<name>A0A9D1YMS3_9FIRM</name>
<dbReference type="PANTHER" id="PTHR43227:SF11">
    <property type="entry name" value="BLL4140 PROTEIN"/>
    <property type="match status" value="1"/>
</dbReference>
<keyword evidence="2 7" id="KW-0813">Transport</keyword>
<evidence type="ECO:0000256" key="4">
    <source>
        <dbReference type="ARBA" id="ARBA00022692"/>
    </source>
</evidence>
<comment type="caution">
    <text evidence="9">The sequence shown here is derived from an EMBL/GenBank/DDBJ whole genome shotgun (WGS) entry which is preliminary data.</text>
</comment>
<dbReference type="GO" id="GO:0055085">
    <property type="term" value="P:transmembrane transport"/>
    <property type="evidence" value="ECO:0007669"/>
    <property type="project" value="InterPro"/>
</dbReference>
<dbReference type="PANTHER" id="PTHR43227">
    <property type="entry name" value="BLL4140 PROTEIN"/>
    <property type="match status" value="1"/>
</dbReference>
<keyword evidence="6 7" id="KW-0472">Membrane</keyword>
<dbReference type="PROSITE" id="PS50928">
    <property type="entry name" value="ABC_TM1"/>
    <property type="match status" value="1"/>
</dbReference>
<evidence type="ECO:0000256" key="2">
    <source>
        <dbReference type="ARBA" id="ARBA00022448"/>
    </source>
</evidence>
<keyword evidence="5 7" id="KW-1133">Transmembrane helix</keyword>
<sequence length="310" mass="34478">MKKADSRKASSAVRAKENLNLSLMAIPGTILLLIFNYFPMLGIVIAFKDYNPNLGIAGSPWSGLENFEFFFTSQDAFRVIRNTLGYSSTFLVVDLVAGVGLALMFYNLRSRKALKFYNTVVILPKFMSTVIISFLVYTLLNPSYGIINMAITALGGSKIQWYMKPEYWPVILTLTHLWQTVGMNSIIYYASLMGLDESLLEAAALDGANKRQQTWHVVLPHLIPVMVITTILAIGHIFSGDFGLFYQVPKNVGLLYPTTDIINTYTFRALQEGALEKSTAVGLFQSLTGLIMVLITNGIVRKVSPENSLF</sequence>
<evidence type="ECO:0000313" key="10">
    <source>
        <dbReference type="Proteomes" id="UP000824007"/>
    </source>
</evidence>
<gene>
    <name evidence="9" type="ORF">H9831_02475</name>
</gene>
<dbReference type="AlphaFoldDB" id="A0A9D1YMS3"/>
<dbReference type="Proteomes" id="UP000824007">
    <property type="component" value="Unassembled WGS sequence"/>
</dbReference>
<feature type="transmembrane region" description="Helical" evidence="7">
    <location>
        <begin position="280"/>
        <end position="300"/>
    </location>
</feature>
<keyword evidence="4 7" id="KW-0812">Transmembrane</keyword>
<evidence type="ECO:0000313" key="9">
    <source>
        <dbReference type="EMBL" id="HIY59536.1"/>
    </source>
</evidence>
<comment type="similarity">
    <text evidence="7">Belongs to the binding-protein-dependent transport system permease family.</text>
</comment>
<proteinExistence type="inferred from homology"/>
<organism evidence="9 10">
    <name type="scientific">Candidatus Eisenbergiella pullistercoris</name>
    <dbReference type="NCBI Taxonomy" id="2838555"/>
    <lineage>
        <taxon>Bacteria</taxon>
        <taxon>Bacillati</taxon>
        <taxon>Bacillota</taxon>
        <taxon>Clostridia</taxon>
        <taxon>Lachnospirales</taxon>
        <taxon>Lachnospiraceae</taxon>
        <taxon>Eisenbergiella</taxon>
    </lineage>
</organism>
<feature type="transmembrane region" description="Helical" evidence="7">
    <location>
        <begin position="21"/>
        <end position="47"/>
    </location>
</feature>
<dbReference type="EMBL" id="DXDD01000035">
    <property type="protein sequence ID" value="HIY59536.1"/>
    <property type="molecule type" value="Genomic_DNA"/>
</dbReference>
<protein>
    <submittedName>
        <fullName evidence="9">ABC transporter permease subunit</fullName>
    </submittedName>
</protein>
<evidence type="ECO:0000256" key="6">
    <source>
        <dbReference type="ARBA" id="ARBA00023136"/>
    </source>
</evidence>
<dbReference type="InterPro" id="IPR000515">
    <property type="entry name" value="MetI-like"/>
</dbReference>
<feature type="domain" description="ABC transmembrane type-1" evidence="8">
    <location>
        <begin position="80"/>
        <end position="296"/>
    </location>
</feature>
<evidence type="ECO:0000256" key="7">
    <source>
        <dbReference type="RuleBase" id="RU363032"/>
    </source>
</evidence>
<dbReference type="CDD" id="cd06261">
    <property type="entry name" value="TM_PBP2"/>
    <property type="match status" value="1"/>
</dbReference>
<dbReference type="SUPFAM" id="SSF161098">
    <property type="entry name" value="MetI-like"/>
    <property type="match status" value="1"/>
</dbReference>